<feature type="region of interest" description="Disordered" evidence="1">
    <location>
        <begin position="169"/>
        <end position="191"/>
    </location>
</feature>
<gene>
    <name evidence="2" type="ORF">SPPG_01424</name>
</gene>
<dbReference type="EMBL" id="KQ257451">
    <property type="protein sequence ID" value="KND03974.1"/>
    <property type="molecule type" value="Genomic_DNA"/>
</dbReference>
<reference evidence="2 3" key="1">
    <citation type="submission" date="2009-08" db="EMBL/GenBank/DDBJ databases">
        <title>The Genome Sequence of Spizellomyces punctatus strain DAOM BR117.</title>
        <authorList>
            <consortium name="The Broad Institute Genome Sequencing Platform"/>
            <person name="Russ C."/>
            <person name="Cuomo C."/>
            <person name="Shea T."/>
            <person name="Young S.K."/>
            <person name="Zeng Q."/>
            <person name="Koehrsen M."/>
            <person name="Haas B."/>
            <person name="Borodovsky M."/>
            <person name="Guigo R."/>
            <person name="Alvarado L."/>
            <person name="Berlin A."/>
            <person name="Bochicchio J."/>
            <person name="Borenstein D."/>
            <person name="Chapman S."/>
            <person name="Chen Z."/>
            <person name="Engels R."/>
            <person name="Freedman E."/>
            <person name="Gellesch M."/>
            <person name="Goldberg J."/>
            <person name="Griggs A."/>
            <person name="Gujja S."/>
            <person name="Heiman D."/>
            <person name="Hepburn T."/>
            <person name="Howarth C."/>
            <person name="Jen D."/>
            <person name="Larson L."/>
            <person name="Lewis B."/>
            <person name="Mehta T."/>
            <person name="Park D."/>
            <person name="Pearson M."/>
            <person name="Roberts A."/>
            <person name="Saif S."/>
            <person name="Shenoy N."/>
            <person name="Sisk P."/>
            <person name="Stolte C."/>
            <person name="Sykes S."/>
            <person name="Thomson T."/>
            <person name="Walk T."/>
            <person name="White J."/>
            <person name="Yandava C."/>
            <person name="Burger G."/>
            <person name="Gray M.W."/>
            <person name="Holland P.W.H."/>
            <person name="King N."/>
            <person name="Lang F.B.F."/>
            <person name="Roger A.J."/>
            <person name="Ruiz-Trillo I."/>
            <person name="Lander E."/>
            <person name="Nusbaum C."/>
        </authorList>
    </citation>
    <scope>NUCLEOTIDE SEQUENCE [LARGE SCALE GENOMIC DNA]</scope>
    <source>
        <strain evidence="2 3">DAOM BR117</strain>
    </source>
</reference>
<evidence type="ECO:0000313" key="3">
    <source>
        <dbReference type="Proteomes" id="UP000053201"/>
    </source>
</evidence>
<dbReference type="Gene3D" id="6.10.280.30">
    <property type="match status" value="1"/>
</dbReference>
<feature type="region of interest" description="Disordered" evidence="1">
    <location>
        <begin position="40"/>
        <end position="69"/>
    </location>
</feature>
<dbReference type="Proteomes" id="UP000053201">
    <property type="component" value="Unassembled WGS sequence"/>
</dbReference>
<feature type="compositionally biased region" description="Polar residues" evidence="1">
    <location>
        <begin position="1"/>
        <end position="10"/>
    </location>
</feature>
<dbReference type="RefSeq" id="XP_016612013.1">
    <property type="nucleotide sequence ID" value="XM_016749739.1"/>
</dbReference>
<dbReference type="GeneID" id="27685084"/>
<accession>A0A0L0HSX5</accession>
<dbReference type="OrthoDB" id="2125900at2759"/>
<feature type="compositionally biased region" description="Low complexity" evidence="1">
    <location>
        <begin position="173"/>
        <end position="191"/>
    </location>
</feature>
<feature type="region of interest" description="Disordered" evidence="1">
    <location>
        <begin position="1"/>
        <end position="24"/>
    </location>
</feature>
<sequence length="191" mass="21444">MPPIQHTDNLNADAPMFPQAAEGPTKPVAFEIPLGENLFGSLTKENSSSLGSMNRSPATVGRLPSLGLTNDDIKAKLANADARWKDLENEELVRKDTSRRRRAKPKLSSNARPKTRQGREEDPEVLKQRLLEKETQAEKNRQRELQKLQAKLARMDQHVRRVQERKRFLEMGSSTDDMSLSVSTSSVSLAV</sequence>
<proteinExistence type="predicted"/>
<name>A0A0L0HSX5_SPIPD</name>
<feature type="compositionally biased region" description="Polar residues" evidence="1">
    <location>
        <begin position="43"/>
        <end position="57"/>
    </location>
</feature>
<evidence type="ECO:0000313" key="2">
    <source>
        <dbReference type="EMBL" id="KND03974.1"/>
    </source>
</evidence>
<feature type="region of interest" description="Disordered" evidence="1">
    <location>
        <begin position="93"/>
        <end position="144"/>
    </location>
</feature>
<dbReference type="AlphaFoldDB" id="A0A0L0HSX5"/>
<keyword evidence="3" id="KW-1185">Reference proteome</keyword>
<organism evidence="2 3">
    <name type="scientific">Spizellomyces punctatus (strain DAOM BR117)</name>
    <dbReference type="NCBI Taxonomy" id="645134"/>
    <lineage>
        <taxon>Eukaryota</taxon>
        <taxon>Fungi</taxon>
        <taxon>Fungi incertae sedis</taxon>
        <taxon>Chytridiomycota</taxon>
        <taxon>Chytridiomycota incertae sedis</taxon>
        <taxon>Chytridiomycetes</taxon>
        <taxon>Spizellomycetales</taxon>
        <taxon>Spizellomycetaceae</taxon>
        <taxon>Spizellomyces</taxon>
    </lineage>
</organism>
<protein>
    <submittedName>
        <fullName evidence="2">Uncharacterized protein</fullName>
    </submittedName>
</protein>
<feature type="compositionally biased region" description="Basic and acidic residues" evidence="1">
    <location>
        <begin position="117"/>
        <end position="144"/>
    </location>
</feature>
<evidence type="ECO:0000256" key="1">
    <source>
        <dbReference type="SAM" id="MobiDB-lite"/>
    </source>
</evidence>
<dbReference type="VEuPathDB" id="FungiDB:SPPG_01424"/>